<evidence type="ECO:0000256" key="5">
    <source>
        <dbReference type="PROSITE-ProRule" id="PRU00192"/>
    </source>
</evidence>
<evidence type="ECO:0000256" key="6">
    <source>
        <dbReference type="SAM" id="Coils"/>
    </source>
</evidence>
<feature type="domain" description="SH3" evidence="8">
    <location>
        <begin position="443"/>
        <end position="503"/>
    </location>
</feature>
<evidence type="ECO:0000256" key="2">
    <source>
        <dbReference type="ARBA" id="ARBA00022443"/>
    </source>
</evidence>
<dbReference type="SMART" id="SM00326">
    <property type="entry name" value="SH3"/>
    <property type="match status" value="1"/>
</dbReference>
<dbReference type="GO" id="GO:0043226">
    <property type="term" value="C:organelle"/>
    <property type="evidence" value="ECO:0007669"/>
    <property type="project" value="UniProtKB-ARBA"/>
</dbReference>
<sequence length="503" mass="56357">MATATFKTKFWDTELGNIQSYENLVKRVKEEQKGTKDHLEFLKSRVLAEESHGKALGRLAKISVAKNELGILHGSWQNSHVLCADFEVLINLSVQKLNAELDHNVELLNRQMEQRRKEDETVKEAQQAVKHALAKLQSKQKLQQIKTKELEKARASAKDLQVGTKEAAKAANVVTKTHQQWEAACSAVNLAETQLEECRSTWEYKMELALETLQALQEQRLNSVANLQELLLETFQGQYQSTISALSRWKNYYEDDVTQEVCKFVQRHGNNNERPAVVTLTDFTDESSETSDIVLPDSRNAKTSSSHFSATMLDMSTNSLQKLKNMLPTPTTLRKTKAAKASSGTAESNEFMIDNSLYGTLPAQYSTDPFVQDLVDDDGDEPVYAVVQESTKKSKTPKLFNSKSDAKKSEGYSLQIGRPTEEGNSDDSEFDDDTNGVAGSYNGGGELMRVLYDYSAKHPTDISLREGSLVRFIGIVSDEWVEVRAPDGKQGYFPRNYVEPADS</sequence>
<dbReference type="GO" id="GO:0005886">
    <property type="term" value="C:plasma membrane"/>
    <property type="evidence" value="ECO:0007669"/>
    <property type="project" value="TreeGrafter"/>
</dbReference>
<gene>
    <name evidence="9" type="ORF">CLODIP_2_CD05579</name>
</gene>
<proteinExistence type="predicted"/>
<keyword evidence="2 5" id="KW-0728">SH3 domain</keyword>
<dbReference type="AlphaFoldDB" id="A0A8S1C9Y8"/>
<evidence type="ECO:0000256" key="3">
    <source>
        <dbReference type="ARBA" id="ARBA00022490"/>
    </source>
</evidence>
<dbReference type="CDD" id="cd00174">
    <property type="entry name" value="SH3"/>
    <property type="match status" value="1"/>
</dbReference>
<dbReference type="EMBL" id="CADEPI010000021">
    <property type="protein sequence ID" value="CAB3365612.1"/>
    <property type="molecule type" value="Genomic_DNA"/>
</dbReference>
<protein>
    <recommendedName>
        <fullName evidence="8">SH3 domain-containing protein</fullName>
    </recommendedName>
</protein>
<dbReference type="OrthoDB" id="27823at2759"/>
<dbReference type="InterPro" id="IPR036028">
    <property type="entry name" value="SH3-like_dom_sf"/>
</dbReference>
<keyword evidence="3" id="KW-0963">Cytoplasm</keyword>
<dbReference type="Pfam" id="PF00018">
    <property type="entry name" value="SH3_1"/>
    <property type="match status" value="1"/>
</dbReference>
<comment type="subcellular location">
    <subcellularLocation>
        <location evidence="1">Cytoplasm</location>
    </subcellularLocation>
</comment>
<dbReference type="Gene3D" id="2.30.30.40">
    <property type="entry name" value="SH3 Domains"/>
    <property type="match status" value="1"/>
</dbReference>
<dbReference type="SUPFAM" id="SSF103657">
    <property type="entry name" value="BAR/IMD domain-like"/>
    <property type="match status" value="1"/>
</dbReference>
<evidence type="ECO:0000313" key="9">
    <source>
        <dbReference type="EMBL" id="CAB3365612.1"/>
    </source>
</evidence>
<dbReference type="InterPro" id="IPR027267">
    <property type="entry name" value="AH/BAR_dom_sf"/>
</dbReference>
<dbReference type="PRINTS" id="PR00452">
    <property type="entry name" value="SH3DOMAIN"/>
</dbReference>
<evidence type="ECO:0000256" key="7">
    <source>
        <dbReference type="SAM" id="MobiDB-lite"/>
    </source>
</evidence>
<reference evidence="9 10" key="1">
    <citation type="submission" date="2020-04" db="EMBL/GenBank/DDBJ databases">
        <authorList>
            <person name="Alioto T."/>
            <person name="Alioto T."/>
            <person name="Gomez Garrido J."/>
        </authorList>
    </citation>
    <scope>NUCLEOTIDE SEQUENCE [LARGE SCALE GENOMIC DNA]</scope>
</reference>
<feature type="region of interest" description="Disordered" evidence="7">
    <location>
        <begin position="388"/>
        <end position="441"/>
    </location>
</feature>
<dbReference type="PANTHER" id="PTHR23065">
    <property type="entry name" value="PROLINE-SERINE-THREONINE PHOSPHATASE INTERACTING PROTEIN 1"/>
    <property type="match status" value="1"/>
</dbReference>
<keyword evidence="10" id="KW-1185">Reference proteome</keyword>
<evidence type="ECO:0000259" key="8">
    <source>
        <dbReference type="PROSITE" id="PS50002"/>
    </source>
</evidence>
<dbReference type="GO" id="GO:0005737">
    <property type="term" value="C:cytoplasm"/>
    <property type="evidence" value="ECO:0007669"/>
    <property type="project" value="TreeGrafter"/>
</dbReference>
<evidence type="ECO:0000256" key="4">
    <source>
        <dbReference type="ARBA" id="ARBA00022553"/>
    </source>
</evidence>
<comment type="caution">
    <text evidence="9">The sequence shown here is derived from an EMBL/GenBank/DDBJ whole genome shotgun (WGS) entry which is preliminary data.</text>
</comment>
<evidence type="ECO:0000313" key="10">
    <source>
        <dbReference type="Proteomes" id="UP000494165"/>
    </source>
</evidence>
<accession>A0A8S1C9Y8</accession>
<organism evidence="9 10">
    <name type="scientific">Cloeon dipterum</name>
    <dbReference type="NCBI Taxonomy" id="197152"/>
    <lineage>
        <taxon>Eukaryota</taxon>
        <taxon>Metazoa</taxon>
        <taxon>Ecdysozoa</taxon>
        <taxon>Arthropoda</taxon>
        <taxon>Hexapoda</taxon>
        <taxon>Insecta</taxon>
        <taxon>Pterygota</taxon>
        <taxon>Palaeoptera</taxon>
        <taxon>Ephemeroptera</taxon>
        <taxon>Pisciforma</taxon>
        <taxon>Baetidae</taxon>
        <taxon>Cloeon</taxon>
    </lineage>
</organism>
<keyword evidence="6" id="KW-0175">Coiled coil</keyword>
<evidence type="ECO:0000256" key="1">
    <source>
        <dbReference type="ARBA" id="ARBA00004496"/>
    </source>
</evidence>
<dbReference type="Proteomes" id="UP000494165">
    <property type="component" value="Unassembled WGS sequence"/>
</dbReference>
<keyword evidence="4" id="KW-0597">Phosphoprotein</keyword>
<dbReference type="InterPro" id="IPR001452">
    <property type="entry name" value="SH3_domain"/>
</dbReference>
<dbReference type="PROSITE" id="PS50002">
    <property type="entry name" value="SH3"/>
    <property type="match status" value="1"/>
</dbReference>
<dbReference type="PANTHER" id="PTHR23065:SF7">
    <property type="entry name" value="NOSTRIN, ISOFORM H"/>
    <property type="match status" value="1"/>
</dbReference>
<feature type="coiled-coil region" evidence="6">
    <location>
        <begin position="98"/>
        <end position="142"/>
    </location>
</feature>
<name>A0A8S1C9Y8_9INSE</name>
<feature type="compositionally biased region" description="Acidic residues" evidence="7">
    <location>
        <begin position="423"/>
        <end position="434"/>
    </location>
</feature>
<dbReference type="Gene3D" id="1.20.1270.60">
    <property type="entry name" value="Arfaptin homology (AH) domain/BAR domain"/>
    <property type="match status" value="1"/>
</dbReference>
<dbReference type="SUPFAM" id="SSF50044">
    <property type="entry name" value="SH3-domain"/>
    <property type="match status" value="1"/>
</dbReference>